<evidence type="ECO:0000313" key="1">
    <source>
        <dbReference type="EMBL" id="PEN97855.1"/>
    </source>
</evidence>
<dbReference type="EMBL" id="NUAN01000071">
    <property type="protein sequence ID" value="PEN97855.1"/>
    <property type="molecule type" value="Genomic_DNA"/>
</dbReference>
<gene>
    <name evidence="1" type="ORF">CN553_12525</name>
</gene>
<proteinExistence type="predicted"/>
<name>A0A9X6UC62_BACCE</name>
<dbReference type="AlphaFoldDB" id="A0A9X6UC62"/>
<comment type="caution">
    <text evidence="1">The sequence shown here is derived from an EMBL/GenBank/DDBJ whole genome shotgun (WGS) entry which is preliminary data.</text>
</comment>
<protein>
    <submittedName>
        <fullName evidence="1">Uncharacterized protein</fullName>
    </submittedName>
</protein>
<organism evidence="1 2">
    <name type="scientific">Bacillus cereus</name>
    <dbReference type="NCBI Taxonomy" id="1396"/>
    <lineage>
        <taxon>Bacteria</taxon>
        <taxon>Bacillati</taxon>
        <taxon>Bacillota</taxon>
        <taxon>Bacilli</taxon>
        <taxon>Bacillales</taxon>
        <taxon>Bacillaceae</taxon>
        <taxon>Bacillus</taxon>
        <taxon>Bacillus cereus group</taxon>
    </lineage>
</organism>
<sequence>MVIKKSKANIHNGTSYDTLHYETQAEQVKIMGASGITSDFNEMFLTGKLIQGVNLNTVKENGLYRVKGCTNAPSGMVATTVYLMRVDAVDTVVLQTFYDHAGNDTHQRAIVGSTVSSWSAGGKKTNDAIATINANIGSIANLKTSDKNSVVNAVNEVQTEVDMALKKASDNASAISQLNKDITNHNHDGTYVKLTGGTVTGNISMANNKSFSGKNTGGAEINIGRISTANAVIIGDTNAQTVIHTSTKKTLKFYDGTDEHSVWHTGNQGHMSGLDADKLDGIHASQFARVDAEPNFQKNLIMTDGKDIILRAPAGSMNSGDLIFAEGGNGEIGRVFVDNTGTLVLRSQFYGDMRVRGDGVITSDYGIEFNSKNKETRVHFKANDSDVGMGFYMNNNSKQMGLYDWQHDRYFFTANRNESSIEFNNQIKIQGKRLHIRGDAPSSASYGDIWIQV</sequence>
<dbReference type="Proteomes" id="UP000220691">
    <property type="component" value="Unassembled WGS sequence"/>
</dbReference>
<dbReference type="CDD" id="cd19958">
    <property type="entry name" value="pyocin_knob"/>
    <property type="match status" value="1"/>
</dbReference>
<reference evidence="1 2" key="1">
    <citation type="submission" date="2017-09" db="EMBL/GenBank/DDBJ databases">
        <title>Large-scale bioinformatics analysis of Bacillus genomes uncovers conserved roles of natural products in bacterial physiology.</title>
        <authorList>
            <consortium name="Agbiome Team Llc"/>
            <person name="Bleich R.M."/>
            <person name="Kirk G.J."/>
            <person name="Santa Maria K.C."/>
            <person name="Allen S.E."/>
            <person name="Farag S."/>
            <person name="Shank E.A."/>
            <person name="Bowers A."/>
        </authorList>
    </citation>
    <scope>NUCLEOTIDE SEQUENCE [LARGE SCALE GENOMIC DNA]</scope>
    <source>
        <strain evidence="1 2">AFS027647</strain>
    </source>
</reference>
<accession>A0A9X6UC62</accession>
<evidence type="ECO:0000313" key="2">
    <source>
        <dbReference type="Proteomes" id="UP000220691"/>
    </source>
</evidence>